<dbReference type="OrthoDB" id="9943677at2759"/>
<dbReference type="AlphaFoldDB" id="A0A5N5TN67"/>
<dbReference type="EMBL" id="SEYY01000283">
    <property type="protein sequence ID" value="KAB7507615.1"/>
    <property type="molecule type" value="Genomic_DNA"/>
</dbReference>
<dbReference type="InterPro" id="IPR015311">
    <property type="entry name" value="DFF40_C"/>
</dbReference>
<dbReference type="SUPFAM" id="SSF54060">
    <property type="entry name" value="His-Me finger endonucleases"/>
    <property type="match status" value="1"/>
</dbReference>
<feature type="domain" description="DNA fragmentation factor 40 C-terminal" evidence="1">
    <location>
        <begin position="5"/>
        <end position="122"/>
    </location>
</feature>
<reference evidence="2 3" key="1">
    <citation type="journal article" date="2019" name="PLoS Biol.">
        <title>Sex chromosomes control vertical transmission of feminizing Wolbachia symbionts in an isopod.</title>
        <authorList>
            <person name="Becking T."/>
            <person name="Chebbi M.A."/>
            <person name="Giraud I."/>
            <person name="Moumen B."/>
            <person name="Laverre T."/>
            <person name="Caubet Y."/>
            <person name="Peccoud J."/>
            <person name="Gilbert C."/>
            <person name="Cordaux R."/>
        </authorList>
    </citation>
    <scope>NUCLEOTIDE SEQUENCE [LARGE SCALE GENOMIC DNA]</scope>
    <source>
        <strain evidence="2">ANa2</strain>
        <tissue evidence="2">Whole body excluding digestive tract and cuticle</tissue>
    </source>
</reference>
<dbReference type="GO" id="GO:0005737">
    <property type="term" value="C:cytoplasm"/>
    <property type="evidence" value="ECO:0007669"/>
    <property type="project" value="InterPro"/>
</dbReference>
<comment type="caution">
    <text evidence="2">The sequence shown here is derived from an EMBL/GenBank/DDBJ whole genome shotgun (WGS) entry which is preliminary data.</text>
</comment>
<name>A0A5N5TN67_9CRUS</name>
<organism evidence="2 3">
    <name type="scientific">Armadillidium nasatum</name>
    <dbReference type="NCBI Taxonomy" id="96803"/>
    <lineage>
        <taxon>Eukaryota</taxon>
        <taxon>Metazoa</taxon>
        <taxon>Ecdysozoa</taxon>
        <taxon>Arthropoda</taxon>
        <taxon>Crustacea</taxon>
        <taxon>Multicrustacea</taxon>
        <taxon>Malacostraca</taxon>
        <taxon>Eumalacostraca</taxon>
        <taxon>Peracarida</taxon>
        <taxon>Isopoda</taxon>
        <taxon>Oniscidea</taxon>
        <taxon>Crinocheta</taxon>
        <taxon>Armadillidiidae</taxon>
        <taxon>Armadillidium</taxon>
    </lineage>
</organism>
<dbReference type="Proteomes" id="UP000326759">
    <property type="component" value="Unassembled WGS sequence"/>
</dbReference>
<dbReference type="GO" id="GO:0006309">
    <property type="term" value="P:apoptotic DNA fragmentation"/>
    <property type="evidence" value="ECO:0007669"/>
    <property type="project" value="InterPro"/>
</dbReference>
<dbReference type="Pfam" id="PF09230">
    <property type="entry name" value="DFF40"/>
    <property type="match status" value="1"/>
</dbReference>
<dbReference type="GO" id="GO:0016787">
    <property type="term" value="F:hydrolase activity"/>
    <property type="evidence" value="ECO:0007669"/>
    <property type="project" value="InterPro"/>
</dbReference>
<sequence length="141" mass="16684">MGIQELRLCSATGLFHCFGDFQSPQCHSKHVINPYKSREERIIFSTWNFDHVIEKSRSIIPLVRKAIEENPNKLTVNTDYLFELLFEHLRRTESKLRGNLKLVNIVCHNKNPHNLGCDKRKLIYEEFSEPKELHRAKKIRL</sequence>
<evidence type="ECO:0000313" key="3">
    <source>
        <dbReference type="Proteomes" id="UP000326759"/>
    </source>
</evidence>
<proteinExistence type="predicted"/>
<keyword evidence="3" id="KW-1185">Reference proteome</keyword>
<accession>A0A5N5TN67</accession>
<dbReference type="InterPro" id="IPR044925">
    <property type="entry name" value="His-Me_finger_sf"/>
</dbReference>
<dbReference type="GO" id="GO:0004520">
    <property type="term" value="F:DNA endonuclease activity"/>
    <property type="evidence" value="ECO:0007669"/>
    <property type="project" value="InterPro"/>
</dbReference>
<dbReference type="PANTHER" id="PTHR13067">
    <property type="entry name" value="CASPASE-ACTIVATED DNASE"/>
    <property type="match status" value="1"/>
</dbReference>
<dbReference type="InterPro" id="IPR039729">
    <property type="entry name" value="DFF40"/>
</dbReference>
<gene>
    <name evidence="2" type="primary">DFFB_1</name>
    <name evidence="2" type="ORF">Anas_10428</name>
</gene>
<protein>
    <submittedName>
        <fullName evidence="2">DNAation factor subunit beta</fullName>
    </submittedName>
</protein>
<evidence type="ECO:0000259" key="1">
    <source>
        <dbReference type="Pfam" id="PF09230"/>
    </source>
</evidence>
<dbReference type="GO" id="GO:0005634">
    <property type="term" value="C:nucleus"/>
    <property type="evidence" value="ECO:0007669"/>
    <property type="project" value="InterPro"/>
</dbReference>
<evidence type="ECO:0000313" key="2">
    <source>
        <dbReference type="EMBL" id="KAB7507615.1"/>
    </source>
</evidence>
<dbReference type="PANTHER" id="PTHR13067:SF2">
    <property type="entry name" value="CASPASE-ACTIVATED DNASE"/>
    <property type="match status" value="1"/>
</dbReference>